<evidence type="ECO:0000256" key="5">
    <source>
        <dbReference type="ARBA" id="ARBA00022989"/>
    </source>
</evidence>
<dbReference type="EMBL" id="JABBVZ010000015">
    <property type="protein sequence ID" value="NMP21955.1"/>
    <property type="molecule type" value="Genomic_DNA"/>
</dbReference>
<evidence type="ECO:0000259" key="8">
    <source>
        <dbReference type="Pfam" id="PF03458"/>
    </source>
</evidence>
<organism evidence="9 10">
    <name type="scientific">Sulfobacillus harzensis</name>
    <dbReference type="NCBI Taxonomy" id="2729629"/>
    <lineage>
        <taxon>Bacteria</taxon>
        <taxon>Bacillati</taxon>
        <taxon>Bacillota</taxon>
        <taxon>Clostridia</taxon>
        <taxon>Eubacteriales</taxon>
        <taxon>Clostridiales Family XVII. Incertae Sedis</taxon>
        <taxon>Sulfobacillus</taxon>
    </lineage>
</organism>
<feature type="transmembrane region" description="Helical" evidence="7">
    <location>
        <begin position="56"/>
        <end position="77"/>
    </location>
</feature>
<evidence type="ECO:0000256" key="4">
    <source>
        <dbReference type="ARBA" id="ARBA00022692"/>
    </source>
</evidence>
<keyword evidence="3" id="KW-1003">Cell membrane</keyword>
<keyword evidence="10" id="KW-1185">Reference proteome</keyword>
<gene>
    <name evidence="9" type="ORF">HIJ39_06265</name>
</gene>
<comment type="similarity">
    <text evidence="2">Belongs to the UPF0126 family.</text>
</comment>
<evidence type="ECO:0000256" key="1">
    <source>
        <dbReference type="ARBA" id="ARBA00004651"/>
    </source>
</evidence>
<accession>A0A7Y0L2E2</accession>
<feature type="transmembrane region" description="Helical" evidence="7">
    <location>
        <begin position="89"/>
        <end position="109"/>
    </location>
</feature>
<feature type="domain" description="Glycine transporter" evidence="8">
    <location>
        <begin position="5"/>
        <end position="75"/>
    </location>
</feature>
<proteinExistence type="inferred from homology"/>
<dbReference type="AlphaFoldDB" id="A0A7Y0L2E2"/>
<evidence type="ECO:0000256" key="7">
    <source>
        <dbReference type="SAM" id="Phobius"/>
    </source>
</evidence>
<reference evidence="9 10" key="1">
    <citation type="submission" date="2020-04" db="EMBL/GenBank/DDBJ databases">
        <authorList>
            <person name="Zhang R."/>
            <person name="Schippers A."/>
        </authorList>
    </citation>
    <scope>NUCLEOTIDE SEQUENCE [LARGE SCALE GENOMIC DNA]</scope>
    <source>
        <strain evidence="9 10">DSM 109850</strain>
    </source>
</reference>
<keyword evidence="6 7" id="KW-0472">Membrane</keyword>
<feature type="transmembrane region" description="Helical" evidence="7">
    <location>
        <begin position="149"/>
        <end position="166"/>
    </location>
</feature>
<dbReference type="GO" id="GO:0005886">
    <property type="term" value="C:plasma membrane"/>
    <property type="evidence" value="ECO:0007669"/>
    <property type="project" value="UniProtKB-SubCell"/>
</dbReference>
<dbReference type="PANTHER" id="PTHR30506:SF3">
    <property type="entry name" value="UPF0126 INNER MEMBRANE PROTEIN YADS-RELATED"/>
    <property type="match status" value="1"/>
</dbReference>
<evidence type="ECO:0000256" key="6">
    <source>
        <dbReference type="ARBA" id="ARBA00023136"/>
    </source>
</evidence>
<dbReference type="Pfam" id="PF03458">
    <property type="entry name" value="Gly_transporter"/>
    <property type="match status" value="2"/>
</dbReference>
<evidence type="ECO:0000313" key="9">
    <source>
        <dbReference type="EMBL" id="NMP21955.1"/>
    </source>
</evidence>
<sequence length="211" mass="22534">MILNVLSIVGSVAFAASGAIVAMDEDYDIFGILVLGFITAFAGGMMRNLIVGIPVAAVWHQTGAFIAVLAALGITLVVPGRLLKWGWKLMVYFDALGLSTFAVEGALYAERIHVSAGTVMVAAAMTGAGGGVIRDLLAQRKPLILRSDTYAIWALLAGAVIGLRWVSPHVAWQVYVVLAGTFVLRVLSIVFHWHLPHVESPNRDKAQAVDK</sequence>
<feature type="transmembrane region" description="Helical" evidence="7">
    <location>
        <begin position="172"/>
        <end position="195"/>
    </location>
</feature>
<evidence type="ECO:0000256" key="2">
    <source>
        <dbReference type="ARBA" id="ARBA00008193"/>
    </source>
</evidence>
<evidence type="ECO:0000256" key="3">
    <source>
        <dbReference type="ARBA" id="ARBA00022475"/>
    </source>
</evidence>
<keyword evidence="4 7" id="KW-0812">Transmembrane</keyword>
<comment type="caution">
    <text evidence="9">The sequence shown here is derived from an EMBL/GenBank/DDBJ whole genome shotgun (WGS) entry which is preliminary data.</text>
</comment>
<protein>
    <submittedName>
        <fullName evidence="9">Trimeric intracellular cation channel family protein</fullName>
    </submittedName>
</protein>
<dbReference type="InterPro" id="IPR005115">
    <property type="entry name" value="Gly_transporter"/>
</dbReference>
<dbReference type="RefSeq" id="WP_169097836.1">
    <property type="nucleotide sequence ID" value="NZ_JABBVZ010000015.1"/>
</dbReference>
<feature type="transmembrane region" description="Helical" evidence="7">
    <location>
        <begin position="30"/>
        <end position="50"/>
    </location>
</feature>
<evidence type="ECO:0000313" key="10">
    <source>
        <dbReference type="Proteomes" id="UP000533476"/>
    </source>
</evidence>
<name>A0A7Y0L2E2_9FIRM</name>
<dbReference type="PANTHER" id="PTHR30506">
    <property type="entry name" value="INNER MEMBRANE PROTEIN"/>
    <property type="match status" value="1"/>
</dbReference>
<keyword evidence="5 7" id="KW-1133">Transmembrane helix</keyword>
<feature type="transmembrane region" description="Helical" evidence="7">
    <location>
        <begin position="115"/>
        <end position="137"/>
    </location>
</feature>
<feature type="transmembrane region" description="Helical" evidence="7">
    <location>
        <begin position="6"/>
        <end position="23"/>
    </location>
</feature>
<feature type="domain" description="Glycine transporter" evidence="8">
    <location>
        <begin position="92"/>
        <end position="161"/>
    </location>
</feature>
<comment type="subcellular location">
    <subcellularLocation>
        <location evidence="1">Cell membrane</location>
        <topology evidence="1">Multi-pass membrane protein</topology>
    </subcellularLocation>
</comment>
<dbReference type="Proteomes" id="UP000533476">
    <property type="component" value="Unassembled WGS sequence"/>
</dbReference>